<accession>A0AC35TVM9</accession>
<organism evidence="1 2">
    <name type="scientific">Rhabditophanes sp. KR3021</name>
    <dbReference type="NCBI Taxonomy" id="114890"/>
    <lineage>
        <taxon>Eukaryota</taxon>
        <taxon>Metazoa</taxon>
        <taxon>Ecdysozoa</taxon>
        <taxon>Nematoda</taxon>
        <taxon>Chromadorea</taxon>
        <taxon>Rhabditida</taxon>
        <taxon>Tylenchina</taxon>
        <taxon>Panagrolaimomorpha</taxon>
        <taxon>Strongyloidoidea</taxon>
        <taxon>Alloionematidae</taxon>
        <taxon>Rhabditophanes</taxon>
    </lineage>
</organism>
<dbReference type="WBParaSite" id="RSKR_0000479000.1">
    <property type="protein sequence ID" value="RSKR_0000479000.1"/>
    <property type="gene ID" value="RSKR_0000479000"/>
</dbReference>
<reference evidence="2" key="1">
    <citation type="submission" date="2016-11" db="UniProtKB">
        <authorList>
            <consortium name="WormBaseParasite"/>
        </authorList>
    </citation>
    <scope>IDENTIFICATION</scope>
    <source>
        <strain evidence="2">KR3021</strain>
    </source>
</reference>
<evidence type="ECO:0000313" key="2">
    <source>
        <dbReference type="WBParaSite" id="RSKR_0000479000.1"/>
    </source>
</evidence>
<dbReference type="Proteomes" id="UP000095286">
    <property type="component" value="Unplaced"/>
</dbReference>
<name>A0AC35TVM9_9BILA</name>
<protein>
    <submittedName>
        <fullName evidence="2">Uncharacterized protein</fullName>
    </submittedName>
</protein>
<proteinExistence type="predicted"/>
<sequence length="178" mass="20530">MKILSTFLFVVFMELGQCGRMGNMFGNEEDNDMFPSEYHPNLSHRKKVITKTIVHHKSIGNGLENEMFGPIHEEPKIISRDDMHVDDLDGMAEGTGGNRFDLSDDNVGYGRHIPLHGESQPNEDEVFYASDFEPKEVEDNSFDAQPYHRSLDQRMENLARMRKQGRRTMANEAEFDKF</sequence>
<evidence type="ECO:0000313" key="1">
    <source>
        <dbReference type="Proteomes" id="UP000095286"/>
    </source>
</evidence>